<dbReference type="EMBL" id="BQNB010018524">
    <property type="protein sequence ID" value="GJT75366.1"/>
    <property type="molecule type" value="Genomic_DNA"/>
</dbReference>
<proteinExistence type="predicted"/>
<evidence type="ECO:0000313" key="2">
    <source>
        <dbReference type="EMBL" id="GJT75366.1"/>
    </source>
</evidence>
<name>A0ABQ5GII4_9ASTR</name>
<evidence type="ECO:0000313" key="3">
    <source>
        <dbReference type="Proteomes" id="UP001151760"/>
    </source>
</evidence>
<reference evidence="2" key="2">
    <citation type="submission" date="2022-01" db="EMBL/GenBank/DDBJ databases">
        <authorList>
            <person name="Yamashiro T."/>
            <person name="Shiraishi A."/>
            <person name="Satake H."/>
            <person name="Nakayama K."/>
        </authorList>
    </citation>
    <scope>NUCLEOTIDE SEQUENCE</scope>
</reference>
<sequence length="341" mass="39208">MEQELEAMECQVDSLMKEAISLVEKSENLCGISSKKIWQSFPEPSRQEEFEGLMTSFILDQEEKVRQLGDYMSLIGSEFMQLSLKVMEKLKDEIKIKGNKKIKNHQISQYQGTMSKRARRGKSTRGESSSSQEPNLVDKVRGEYRTMSLLELGWRVGLYSEEDSLDDHTRWRTSVKNIRDPKRARDMNVLCRGMFVTRIAGSFGLLSSVMVDALSVKPRAHTFTKKSLITMEIVMELDGETCCRPATRGIGEGNEIEEEDEGSAGVYRDMSRGDWQYDRANWMYDHIVRQFQYMSTRDNLDPHLQIDPFPGREADYPPFGYTGHMPTSYDYRYSTAPDGSN</sequence>
<keyword evidence="3" id="KW-1185">Reference proteome</keyword>
<gene>
    <name evidence="2" type="ORF">Tco_1042091</name>
</gene>
<reference evidence="2" key="1">
    <citation type="journal article" date="2022" name="Int. J. Mol. Sci.">
        <title>Draft Genome of Tanacetum Coccineum: Genomic Comparison of Closely Related Tanacetum-Family Plants.</title>
        <authorList>
            <person name="Yamashiro T."/>
            <person name="Shiraishi A."/>
            <person name="Nakayama K."/>
            <person name="Satake H."/>
        </authorList>
    </citation>
    <scope>NUCLEOTIDE SEQUENCE</scope>
</reference>
<organism evidence="2 3">
    <name type="scientific">Tanacetum coccineum</name>
    <dbReference type="NCBI Taxonomy" id="301880"/>
    <lineage>
        <taxon>Eukaryota</taxon>
        <taxon>Viridiplantae</taxon>
        <taxon>Streptophyta</taxon>
        <taxon>Embryophyta</taxon>
        <taxon>Tracheophyta</taxon>
        <taxon>Spermatophyta</taxon>
        <taxon>Magnoliopsida</taxon>
        <taxon>eudicotyledons</taxon>
        <taxon>Gunneridae</taxon>
        <taxon>Pentapetalae</taxon>
        <taxon>asterids</taxon>
        <taxon>campanulids</taxon>
        <taxon>Asterales</taxon>
        <taxon>Asteraceae</taxon>
        <taxon>Asteroideae</taxon>
        <taxon>Anthemideae</taxon>
        <taxon>Anthemidinae</taxon>
        <taxon>Tanacetum</taxon>
    </lineage>
</organism>
<comment type="caution">
    <text evidence="2">The sequence shown here is derived from an EMBL/GenBank/DDBJ whole genome shotgun (WGS) entry which is preliminary data.</text>
</comment>
<protein>
    <submittedName>
        <fullName evidence="2">Uncharacterized protein</fullName>
    </submittedName>
</protein>
<dbReference type="Proteomes" id="UP001151760">
    <property type="component" value="Unassembled WGS sequence"/>
</dbReference>
<accession>A0ABQ5GII4</accession>
<evidence type="ECO:0000256" key="1">
    <source>
        <dbReference type="SAM" id="MobiDB-lite"/>
    </source>
</evidence>
<feature type="region of interest" description="Disordered" evidence="1">
    <location>
        <begin position="107"/>
        <end position="136"/>
    </location>
</feature>